<reference evidence="2" key="1">
    <citation type="submission" date="2021-05" db="EMBL/GenBank/DDBJ databases">
        <authorList>
            <person name="Alioto T."/>
            <person name="Alioto T."/>
            <person name="Gomez Garrido J."/>
        </authorList>
    </citation>
    <scope>NUCLEOTIDE SEQUENCE</scope>
</reference>
<dbReference type="EMBL" id="HBUE01307646">
    <property type="protein sequence ID" value="CAG6581834.1"/>
    <property type="molecule type" value="Transcribed_RNA"/>
</dbReference>
<dbReference type="EMBL" id="HBUE01101875">
    <property type="protein sequence ID" value="CAG6485773.1"/>
    <property type="molecule type" value="Transcribed_RNA"/>
</dbReference>
<sequence>MYFANFCRSRSSATDRGNQSPQRNESPSVSHGEAGHRQSGCHQQLRQWPLHHQHGNRRFGGNQHPQVGQSGNQSAGPLSCTPSAVPHSSSSCTINLPHDLKMSFQNFNFVYKQT</sequence>
<proteinExistence type="predicted"/>
<protein>
    <submittedName>
        <fullName evidence="2">(northern house mosquito) hypothetical protein</fullName>
    </submittedName>
</protein>
<feature type="compositionally biased region" description="Polar residues" evidence="1">
    <location>
        <begin position="63"/>
        <end position="92"/>
    </location>
</feature>
<accession>A0A8D8H8A6</accession>
<feature type="region of interest" description="Disordered" evidence="1">
    <location>
        <begin position="1"/>
        <end position="92"/>
    </location>
</feature>
<evidence type="ECO:0000313" key="2">
    <source>
        <dbReference type="EMBL" id="CAG6530028.1"/>
    </source>
</evidence>
<name>A0A8D8H8A6_CULPI</name>
<organism evidence="2">
    <name type="scientific">Culex pipiens</name>
    <name type="common">House mosquito</name>
    <dbReference type="NCBI Taxonomy" id="7175"/>
    <lineage>
        <taxon>Eukaryota</taxon>
        <taxon>Metazoa</taxon>
        <taxon>Ecdysozoa</taxon>
        <taxon>Arthropoda</taxon>
        <taxon>Hexapoda</taxon>
        <taxon>Insecta</taxon>
        <taxon>Pterygota</taxon>
        <taxon>Neoptera</taxon>
        <taxon>Endopterygota</taxon>
        <taxon>Diptera</taxon>
        <taxon>Nematocera</taxon>
        <taxon>Culicoidea</taxon>
        <taxon>Culicidae</taxon>
        <taxon>Culicinae</taxon>
        <taxon>Culicini</taxon>
        <taxon>Culex</taxon>
        <taxon>Culex</taxon>
    </lineage>
</organism>
<dbReference type="EMBL" id="HBUE01201471">
    <property type="protein sequence ID" value="CAG6530028.1"/>
    <property type="molecule type" value="Transcribed_RNA"/>
</dbReference>
<evidence type="ECO:0000256" key="1">
    <source>
        <dbReference type="SAM" id="MobiDB-lite"/>
    </source>
</evidence>
<feature type="compositionally biased region" description="Polar residues" evidence="1">
    <location>
        <begin position="8"/>
        <end position="29"/>
    </location>
</feature>
<dbReference type="AlphaFoldDB" id="A0A8D8H8A6"/>